<comment type="caution">
    <text evidence="1">The sequence shown here is derived from an EMBL/GenBank/DDBJ whole genome shotgun (WGS) entry which is preliminary data.</text>
</comment>
<reference evidence="2" key="1">
    <citation type="journal article" date="2023" name="Nat. Plants">
        <title>Single-cell RNA sequencing provides a high-resolution roadmap for understanding the multicellular compartmentation of specialized metabolism.</title>
        <authorList>
            <person name="Sun S."/>
            <person name="Shen X."/>
            <person name="Li Y."/>
            <person name="Li Y."/>
            <person name="Wang S."/>
            <person name="Li R."/>
            <person name="Zhang H."/>
            <person name="Shen G."/>
            <person name="Guo B."/>
            <person name="Wei J."/>
            <person name="Xu J."/>
            <person name="St-Pierre B."/>
            <person name="Chen S."/>
            <person name="Sun C."/>
        </authorList>
    </citation>
    <scope>NUCLEOTIDE SEQUENCE [LARGE SCALE GENOMIC DNA]</scope>
</reference>
<dbReference type="Proteomes" id="UP001060085">
    <property type="component" value="Linkage Group LG08"/>
</dbReference>
<keyword evidence="2" id="KW-1185">Reference proteome</keyword>
<sequence>MAATPESFSENNTVIDFRAPPPSPIASGRRSSVRNEDVLSEFLQHSLKVPDLVLPDRVFPKQKSIQNPPKIDFLTLRSSLENEEITKLIDSIARIGCFEVVNHGIPLDLMKSILIDGEGIFRISTEKRKLVTRSLERPFGFEEIHSEEEREREISEEFVWCSDEELRKDMEGIWPLGYSNFSEKMEKLVFIIEEVGKKTLEFLQQQQNHILRTKNETDDRENYGSLICYIHKHSEMVVTEDQSINTLKYDVIRMLIRGSEFSHALCLHLCNGAQEFHVYSKKGWVSFQPDPDSLVITIGDQLQTGSHGKYKHVIGRPIFKGVQQNLISMAFLYSPPPAPDISTGTSISIAQQIVFAIILTLLYLLIIRVYGFLISL</sequence>
<evidence type="ECO:0000313" key="1">
    <source>
        <dbReference type="EMBL" id="KAI5651242.1"/>
    </source>
</evidence>
<protein>
    <submittedName>
        <fullName evidence="1">Uncharacterized protein</fullName>
    </submittedName>
</protein>
<organism evidence="1 2">
    <name type="scientific">Catharanthus roseus</name>
    <name type="common">Madagascar periwinkle</name>
    <name type="synonym">Vinca rosea</name>
    <dbReference type="NCBI Taxonomy" id="4058"/>
    <lineage>
        <taxon>Eukaryota</taxon>
        <taxon>Viridiplantae</taxon>
        <taxon>Streptophyta</taxon>
        <taxon>Embryophyta</taxon>
        <taxon>Tracheophyta</taxon>
        <taxon>Spermatophyta</taxon>
        <taxon>Magnoliopsida</taxon>
        <taxon>eudicotyledons</taxon>
        <taxon>Gunneridae</taxon>
        <taxon>Pentapetalae</taxon>
        <taxon>asterids</taxon>
        <taxon>lamiids</taxon>
        <taxon>Gentianales</taxon>
        <taxon>Apocynaceae</taxon>
        <taxon>Rauvolfioideae</taxon>
        <taxon>Vinceae</taxon>
        <taxon>Catharanthinae</taxon>
        <taxon>Catharanthus</taxon>
    </lineage>
</organism>
<accession>A0ACB9ZYD7</accession>
<name>A0ACB9ZYD7_CATRO</name>
<dbReference type="EMBL" id="CM044708">
    <property type="protein sequence ID" value="KAI5651242.1"/>
    <property type="molecule type" value="Genomic_DNA"/>
</dbReference>
<proteinExistence type="predicted"/>
<gene>
    <name evidence="1" type="ORF">M9H77_37247</name>
</gene>
<evidence type="ECO:0000313" key="2">
    <source>
        <dbReference type="Proteomes" id="UP001060085"/>
    </source>
</evidence>